<dbReference type="KEGG" id="bst:GYO_3050"/>
<evidence type="ECO:0000313" key="1">
    <source>
        <dbReference type="EMBL" id="AEP87654.1"/>
    </source>
</evidence>
<organism evidence="1 2">
    <name type="scientific">Bacillus spizizenii (strain DSM 15029 / JCM 12233 / NBRC 101239 / NRRL B-23049 / TU-B-10)</name>
    <name type="common">Bacillus subtilis subsp. spizizenii</name>
    <dbReference type="NCBI Taxonomy" id="1052585"/>
    <lineage>
        <taxon>Bacteria</taxon>
        <taxon>Bacillati</taxon>
        <taxon>Bacillota</taxon>
        <taxon>Bacilli</taxon>
        <taxon>Bacillales</taxon>
        <taxon>Bacillaceae</taxon>
        <taxon>Bacillus</taxon>
    </lineage>
</organism>
<dbReference type="STRING" id="1052585.GYO_3050"/>
<proteinExistence type="predicted"/>
<dbReference type="Proteomes" id="UP000002651">
    <property type="component" value="Chromosome"/>
</dbReference>
<accession>G4NYE5</accession>
<evidence type="ECO:0000313" key="2">
    <source>
        <dbReference type="Proteomes" id="UP000002651"/>
    </source>
</evidence>
<protein>
    <submittedName>
        <fullName evidence="1">Uncharacterized protein</fullName>
    </submittedName>
</protein>
<dbReference type="HOGENOM" id="CLU_3265942_0_0_9"/>
<gene>
    <name evidence="1" type="ordered locus">GYO_3050</name>
</gene>
<dbReference type="EMBL" id="CP002905">
    <property type="protein sequence ID" value="AEP87654.1"/>
    <property type="molecule type" value="Genomic_DNA"/>
</dbReference>
<name>G4NYE5_BACS4</name>
<sequence length="41" mass="4661">MPYPLAYIHYHAPFGMLVLPADINRGRINSHPVIPFPKGQM</sequence>
<keyword evidence="2" id="KW-1185">Reference proteome</keyword>
<dbReference type="AlphaFoldDB" id="G4NYE5"/>
<reference evidence="1 2" key="1">
    <citation type="journal article" date="2012" name="J. Bacteriol.">
        <title>Whole-genome sequences of Bacillus subtilis and close relatives.</title>
        <authorList>
            <person name="Earl A.M."/>
            <person name="Eppinger M."/>
            <person name="Fricke W.F."/>
            <person name="Rosovitz M.J."/>
            <person name="Rasko D.A."/>
            <person name="Daugherty S."/>
            <person name="Losick R."/>
            <person name="Kolter R."/>
            <person name="Ravel J."/>
        </authorList>
    </citation>
    <scope>NUCLEOTIDE SEQUENCE [LARGE SCALE GENOMIC DNA]</scope>
    <source>
        <strain evidence="2">DSM 15029 / JCM 12233 / NBRC 101239 / NRRL B-23049 / TU-B-10</strain>
    </source>
</reference>